<dbReference type="InterPro" id="IPR009050">
    <property type="entry name" value="Globin-like_sf"/>
</dbReference>
<evidence type="ECO:0000256" key="3">
    <source>
        <dbReference type="ARBA" id="ARBA00022723"/>
    </source>
</evidence>
<dbReference type="InterPro" id="IPR001486">
    <property type="entry name" value="Hemoglobin_trunc"/>
</dbReference>
<dbReference type="AlphaFoldDB" id="A0A248LFM6"/>
<dbReference type="PANTHER" id="PTHR47366:SF1">
    <property type="entry name" value="TWO-ON-TWO HEMOGLOBIN-3"/>
    <property type="match status" value="1"/>
</dbReference>
<keyword evidence="4" id="KW-0408">Iron</keyword>
<dbReference type="Gene3D" id="1.10.490.10">
    <property type="entry name" value="Globins"/>
    <property type="match status" value="1"/>
</dbReference>
<name>A0A248LFM6_9NEIS</name>
<evidence type="ECO:0000256" key="1">
    <source>
        <dbReference type="ARBA" id="ARBA00022448"/>
    </source>
</evidence>
<comment type="similarity">
    <text evidence="5">Belongs to the truncated hemoglobin family. Group II subfamily.</text>
</comment>
<evidence type="ECO:0000256" key="5">
    <source>
        <dbReference type="ARBA" id="ARBA00034496"/>
    </source>
</evidence>
<dbReference type="OrthoDB" id="9790913at2"/>
<evidence type="ECO:0000313" key="7">
    <source>
        <dbReference type="Proteomes" id="UP000197424"/>
    </source>
</evidence>
<organism evidence="6 7">
    <name type="scientific">Laribacter hongkongensis</name>
    <dbReference type="NCBI Taxonomy" id="168471"/>
    <lineage>
        <taxon>Bacteria</taxon>
        <taxon>Pseudomonadati</taxon>
        <taxon>Pseudomonadota</taxon>
        <taxon>Betaproteobacteria</taxon>
        <taxon>Neisseriales</taxon>
        <taxon>Aquaspirillaceae</taxon>
        <taxon>Laribacter</taxon>
    </lineage>
</organism>
<accession>A0A248LFM6</accession>
<gene>
    <name evidence="6" type="ORF">LHGZ1_0611</name>
</gene>
<dbReference type="CDD" id="cd14773">
    <property type="entry name" value="TrHb2_PhHbO-like_O"/>
    <property type="match status" value="1"/>
</dbReference>
<dbReference type="Proteomes" id="UP000197424">
    <property type="component" value="Chromosome"/>
</dbReference>
<reference evidence="7" key="1">
    <citation type="submission" date="2017-06" db="EMBL/GenBank/DDBJ databases">
        <title>Whole genome sequence of Laribacter hongkongensis LHGZ1.</title>
        <authorList>
            <person name="Chen D."/>
            <person name="Wu H."/>
            <person name="Chen J."/>
        </authorList>
    </citation>
    <scope>NUCLEOTIDE SEQUENCE [LARGE SCALE GENOMIC DNA]</scope>
    <source>
        <strain evidence="7">LHGZ1</strain>
    </source>
</reference>
<dbReference type="InterPro" id="IPR044203">
    <property type="entry name" value="GlbO/GLB3-like"/>
</dbReference>
<sequence>MSEVQASAGTLYELLGGESGVWLLVDRFYNVMDSDPRVAPLRGIHPPDLESSRQKLFMFLSGWTGGPDLFVQAFGHPRLRMRHMPFAVDESMRDQWMLCMGEALDGLELEDTLRQRLYQALWDLADFMRNR</sequence>
<protein>
    <submittedName>
        <fullName evidence="6">Hemoglobin-like protein</fullName>
    </submittedName>
</protein>
<keyword evidence="1" id="KW-0813">Transport</keyword>
<proteinExistence type="inferred from homology"/>
<dbReference type="PANTHER" id="PTHR47366">
    <property type="entry name" value="TWO-ON-TWO HEMOGLOBIN-3"/>
    <property type="match status" value="1"/>
</dbReference>
<dbReference type="GO" id="GO:0020037">
    <property type="term" value="F:heme binding"/>
    <property type="evidence" value="ECO:0007669"/>
    <property type="project" value="InterPro"/>
</dbReference>
<dbReference type="SUPFAM" id="SSF46458">
    <property type="entry name" value="Globin-like"/>
    <property type="match status" value="1"/>
</dbReference>
<dbReference type="GO" id="GO:0046872">
    <property type="term" value="F:metal ion binding"/>
    <property type="evidence" value="ECO:0007669"/>
    <property type="project" value="UniProtKB-KW"/>
</dbReference>
<evidence type="ECO:0000313" key="6">
    <source>
        <dbReference type="EMBL" id="ASJ23442.1"/>
    </source>
</evidence>
<dbReference type="GO" id="GO:0019825">
    <property type="term" value="F:oxygen binding"/>
    <property type="evidence" value="ECO:0007669"/>
    <property type="project" value="InterPro"/>
</dbReference>
<evidence type="ECO:0000256" key="4">
    <source>
        <dbReference type="ARBA" id="ARBA00023004"/>
    </source>
</evidence>
<evidence type="ECO:0000256" key="2">
    <source>
        <dbReference type="ARBA" id="ARBA00022617"/>
    </source>
</evidence>
<dbReference type="InterPro" id="IPR012292">
    <property type="entry name" value="Globin/Proto"/>
</dbReference>
<keyword evidence="2" id="KW-0349">Heme</keyword>
<dbReference type="RefSeq" id="WP_088860098.1">
    <property type="nucleotide sequence ID" value="NZ_CP022115.1"/>
</dbReference>
<keyword evidence="3" id="KW-0479">Metal-binding</keyword>
<dbReference type="Pfam" id="PF01152">
    <property type="entry name" value="Bac_globin"/>
    <property type="match status" value="1"/>
</dbReference>
<dbReference type="GO" id="GO:0005344">
    <property type="term" value="F:oxygen carrier activity"/>
    <property type="evidence" value="ECO:0007669"/>
    <property type="project" value="InterPro"/>
</dbReference>
<dbReference type="EMBL" id="CP022115">
    <property type="protein sequence ID" value="ASJ23442.1"/>
    <property type="molecule type" value="Genomic_DNA"/>
</dbReference>